<dbReference type="EMBL" id="GU260714">
    <property type="protein sequence ID" value="ADC36160.1"/>
    <property type="molecule type" value="Genomic_DNA"/>
</dbReference>
<organism evidence="2">
    <name type="scientific">uncultured bacterium 162</name>
    <dbReference type="NCBI Taxonomy" id="698381"/>
    <lineage>
        <taxon>Bacteria</taxon>
        <taxon>environmental samples</taxon>
    </lineage>
</organism>
<reference evidence="2" key="1">
    <citation type="submission" date="2009-12" db="EMBL/GenBank/DDBJ databases">
        <authorList>
            <person name="Kielak A."/>
            <person name="van Veen J.A."/>
            <person name="Kowalchuk G.A."/>
        </authorList>
    </citation>
    <scope>NUCLEOTIDE SEQUENCE</scope>
</reference>
<feature type="transmembrane region" description="Helical" evidence="1">
    <location>
        <begin position="412"/>
        <end position="434"/>
    </location>
</feature>
<proteinExistence type="predicted"/>
<feature type="transmembrane region" description="Helical" evidence="1">
    <location>
        <begin position="446"/>
        <end position="470"/>
    </location>
</feature>
<keyword evidence="1" id="KW-0812">Transmembrane</keyword>
<evidence type="ECO:0000313" key="2">
    <source>
        <dbReference type="EMBL" id="ADC36160.1"/>
    </source>
</evidence>
<protein>
    <submittedName>
        <fullName evidence="2">Type III restriction enzyme res subunit family protein</fullName>
    </submittedName>
</protein>
<dbReference type="Gene3D" id="3.40.50.300">
    <property type="entry name" value="P-loop containing nucleotide triphosphate hydrolases"/>
    <property type="match status" value="1"/>
</dbReference>
<reference evidence="2" key="2">
    <citation type="journal article" date="2010" name="Appl. Environ. Microbiol.">
        <title>Comparative analysis of acidobacterial genomic fragments from terrestrial and aquatic metagenomic libraries, with emphasis on acidobacteria subdivision 6.</title>
        <authorList>
            <person name="Kielak A.M."/>
            <person name="van Veen J.A."/>
            <person name="Kowalchuk G.A."/>
        </authorList>
    </citation>
    <scope>NUCLEOTIDE SEQUENCE</scope>
</reference>
<dbReference type="AlphaFoldDB" id="E3T766"/>
<name>E3T766_9BACT</name>
<dbReference type="CDD" id="cd18785">
    <property type="entry name" value="SF2_C"/>
    <property type="match status" value="1"/>
</dbReference>
<dbReference type="InterPro" id="IPR027417">
    <property type="entry name" value="P-loop_NTPase"/>
</dbReference>
<evidence type="ECO:0000256" key="1">
    <source>
        <dbReference type="SAM" id="Phobius"/>
    </source>
</evidence>
<accession>E3T766</accession>
<sequence>MVDTDRHLEEILGRPEYLSGIVVFLHAADVEIPRNVISSLGVGSTTIPKLDLAWLEILLTRCLYEDSVSFPEIDPLLRSLRHDLFQMGAIERRKVVLRAPSIQARLLTTSRAKLHSIEEIVRIESKSMKDELRCVVLTDFIRKGDLPGSVSSPAEFEDIGAVPIFETLRRSNTPNLRLAVLCGSLVIVPESAIRLIINTAEEIGIKRDGLSCRPMVHDPSYSILEMKGVHRQAAVRLITSVFEQGGITVLVGTKSLLGEGWDAPAINTLVLGTCVGSYVSSNQMRGRSIRIDPKSPTKTANVWHLVCVEPEVQEPGADYLSVTRRFSAFVGVSAASKTIESGIERLGLGCPPFTQESIAELNAKTVHQALDRQGLRRNWNEALALGPTRQMTDGLRAAAENLPRGFVLRNTIAALLVEAGTLFASVFFGLTRVLGRARSEQDPFTLFAVITGIAAAVSLPSAIAAFWRLLRHGTPERSMRQIGMVILETLTFEGSIAGRSDYQIHSEKNPDGSVYCWITGGTGRDQAIFIRALREVLRPIENPRYLLAQNRLFSFFRENYFTVPEIFSRKKEFAEAFAKSWRSRVGPVQLIYTRSPEGRRMLLRARINSLSSAFQKTPERMSCWK</sequence>
<keyword evidence="1" id="KW-0472">Membrane</keyword>
<keyword evidence="1" id="KW-1133">Transmembrane helix</keyword>
<dbReference type="SUPFAM" id="SSF52540">
    <property type="entry name" value="P-loop containing nucleoside triphosphate hydrolases"/>
    <property type="match status" value="1"/>
</dbReference>